<evidence type="ECO:0000313" key="1">
    <source>
        <dbReference type="EMBL" id="CDW48230.1"/>
    </source>
</evidence>
<dbReference type="AlphaFoldDB" id="A0A0K2VD27"/>
<proteinExistence type="predicted"/>
<organism evidence="1">
    <name type="scientific">Lepeophtheirus salmonis</name>
    <name type="common">Salmon louse</name>
    <name type="synonym">Caligus salmonis</name>
    <dbReference type="NCBI Taxonomy" id="72036"/>
    <lineage>
        <taxon>Eukaryota</taxon>
        <taxon>Metazoa</taxon>
        <taxon>Ecdysozoa</taxon>
        <taxon>Arthropoda</taxon>
        <taxon>Crustacea</taxon>
        <taxon>Multicrustacea</taxon>
        <taxon>Hexanauplia</taxon>
        <taxon>Copepoda</taxon>
        <taxon>Siphonostomatoida</taxon>
        <taxon>Caligidae</taxon>
        <taxon>Lepeophtheirus</taxon>
    </lineage>
</organism>
<name>A0A0K2VD27_LEPSM</name>
<sequence length="37" mass="4552">LLFFVLYLFTTPECDPKIHRVVKHYSYFIVIQSYFHS</sequence>
<reference evidence="1" key="1">
    <citation type="submission" date="2014-05" db="EMBL/GenBank/DDBJ databases">
        <authorList>
            <person name="Chronopoulou M."/>
        </authorList>
    </citation>
    <scope>NUCLEOTIDE SEQUENCE</scope>
    <source>
        <tissue evidence="1">Whole organism</tissue>
    </source>
</reference>
<feature type="non-terminal residue" evidence="1">
    <location>
        <position position="1"/>
    </location>
</feature>
<dbReference type="EMBL" id="HACA01030869">
    <property type="protein sequence ID" value="CDW48230.1"/>
    <property type="molecule type" value="Transcribed_RNA"/>
</dbReference>
<accession>A0A0K2VD27</accession>
<protein>
    <submittedName>
        <fullName evidence="1">Uncharacterized protein</fullName>
    </submittedName>
</protein>
<dbReference type="EMBL" id="HACA01030870">
    <property type="protein sequence ID" value="CDW48231.1"/>
    <property type="molecule type" value="Transcribed_RNA"/>
</dbReference>